<sequence>MAEFMEGDGADEKKMMESTTKSKEEELYKIGLNEGLTKGYEEQFQSGFNDGFKEGDAFGKCVGIINASLKVLDLCFKNPTIDDDIRNSFIRWRKDIDSYLVPPQLELKQSEYDKLKAEHLGLIMNRIRDLFTALKMKECVMMKLLNTISI</sequence>
<evidence type="ECO:0000313" key="2">
    <source>
        <dbReference type="Proteomes" id="UP000078348"/>
    </source>
</evidence>
<dbReference type="OrthoDB" id="20086at2759"/>
<evidence type="ECO:0000313" key="1">
    <source>
        <dbReference type="EMBL" id="OAO14459.1"/>
    </source>
</evidence>
<accession>A0A196SEP5</accession>
<keyword evidence="2" id="KW-1185">Reference proteome</keyword>
<gene>
    <name evidence="1" type="ORF">AV274_3762</name>
</gene>
<organism evidence="1 2">
    <name type="scientific">Blastocystis sp. subtype 1 (strain ATCC 50177 / NandII)</name>
    <dbReference type="NCBI Taxonomy" id="478820"/>
    <lineage>
        <taxon>Eukaryota</taxon>
        <taxon>Sar</taxon>
        <taxon>Stramenopiles</taxon>
        <taxon>Bigyra</taxon>
        <taxon>Opalozoa</taxon>
        <taxon>Opalinata</taxon>
        <taxon>Blastocystidae</taxon>
        <taxon>Blastocystis</taxon>
    </lineage>
</organism>
<evidence type="ECO:0008006" key="3">
    <source>
        <dbReference type="Google" id="ProtNLM"/>
    </source>
</evidence>
<dbReference type="Proteomes" id="UP000078348">
    <property type="component" value="Unassembled WGS sequence"/>
</dbReference>
<comment type="caution">
    <text evidence="1">The sequence shown here is derived from an EMBL/GenBank/DDBJ whole genome shotgun (WGS) entry which is preliminary data.</text>
</comment>
<dbReference type="AlphaFoldDB" id="A0A196SEP5"/>
<protein>
    <recommendedName>
        <fullName evidence="3">Essential protein Yae1 N-terminal domain-containing protein</fullName>
    </recommendedName>
</protein>
<dbReference type="EMBL" id="LXWW01000238">
    <property type="protein sequence ID" value="OAO14459.1"/>
    <property type="molecule type" value="Genomic_DNA"/>
</dbReference>
<name>A0A196SEP5_BLAHN</name>
<reference evidence="1 2" key="1">
    <citation type="submission" date="2016-05" db="EMBL/GenBank/DDBJ databases">
        <title>Nuclear genome of Blastocystis sp. subtype 1 NandII.</title>
        <authorList>
            <person name="Gentekaki E."/>
            <person name="Curtis B."/>
            <person name="Stairs C."/>
            <person name="Eme L."/>
            <person name="Herman E."/>
            <person name="Klimes V."/>
            <person name="Arias M.C."/>
            <person name="Elias M."/>
            <person name="Hilliou F."/>
            <person name="Klute M."/>
            <person name="Malik S.-B."/>
            <person name="Pightling A."/>
            <person name="Rachubinski R."/>
            <person name="Salas D."/>
            <person name="Schlacht A."/>
            <person name="Suga H."/>
            <person name="Archibald J."/>
            <person name="Ball S.G."/>
            <person name="Clark G."/>
            <person name="Dacks J."/>
            <person name="Van Der Giezen M."/>
            <person name="Tsaousis A."/>
            <person name="Roger A."/>
        </authorList>
    </citation>
    <scope>NUCLEOTIDE SEQUENCE [LARGE SCALE GENOMIC DNA]</scope>
    <source>
        <strain evidence="2">ATCC 50177 / NandII</strain>
    </source>
</reference>
<proteinExistence type="predicted"/>